<comment type="function">
    <text evidence="7">Catalyzes the hydrolysis of glutamine to glutamate and ammonia as part of the biosynthesis of pyridoxal 5'-phosphate. The resulting ammonia molecule is channeled to the active site of PdxS.</text>
</comment>
<evidence type="ECO:0000256" key="3">
    <source>
        <dbReference type="ARBA" id="ARBA00022898"/>
    </source>
</evidence>
<feature type="active site" description="Nucleophile" evidence="7">
    <location>
        <position position="79"/>
    </location>
</feature>
<dbReference type="PIRSF" id="PIRSF005639">
    <property type="entry name" value="Glut_amidoT_SNO"/>
    <property type="match status" value="1"/>
</dbReference>
<dbReference type="SUPFAM" id="SSF52317">
    <property type="entry name" value="Class I glutamine amidotransferase-like"/>
    <property type="match status" value="1"/>
</dbReference>
<dbReference type="Gene3D" id="3.40.50.880">
    <property type="match status" value="1"/>
</dbReference>
<evidence type="ECO:0000256" key="1">
    <source>
        <dbReference type="ARBA" id="ARBA00008345"/>
    </source>
</evidence>
<evidence type="ECO:0000256" key="4">
    <source>
        <dbReference type="ARBA" id="ARBA00022962"/>
    </source>
</evidence>
<organism evidence="8 9">
    <name type="scientific">Aquibacillus albus</name>
    <dbReference type="NCBI Taxonomy" id="1168171"/>
    <lineage>
        <taxon>Bacteria</taxon>
        <taxon>Bacillati</taxon>
        <taxon>Bacillota</taxon>
        <taxon>Bacilli</taxon>
        <taxon>Bacillales</taxon>
        <taxon>Bacillaceae</taxon>
        <taxon>Aquibacillus</taxon>
    </lineage>
</organism>
<evidence type="ECO:0000256" key="2">
    <source>
        <dbReference type="ARBA" id="ARBA00022801"/>
    </source>
</evidence>
<gene>
    <name evidence="7" type="primary">pdxT</name>
    <name evidence="8" type="ORF">JOC48_003030</name>
</gene>
<dbReference type="InterPro" id="IPR002161">
    <property type="entry name" value="PdxT/SNO"/>
</dbReference>
<comment type="subunit">
    <text evidence="7">In the presence of PdxS, forms a dodecamer of heterodimers. Only shows activity in the heterodimer.</text>
</comment>
<dbReference type="CDD" id="cd01749">
    <property type="entry name" value="GATase1_PB"/>
    <property type="match status" value="1"/>
</dbReference>
<dbReference type="EMBL" id="JAFBDR010000018">
    <property type="protein sequence ID" value="MBM7572502.1"/>
    <property type="molecule type" value="Genomic_DNA"/>
</dbReference>
<dbReference type="InterPro" id="IPR021196">
    <property type="entry name" value="PdxT/SNO_CS"/>
</dbReference>
<dbReference type="PANTHER" id="PTHR31559:SF0">
    <property type="entry name" value="PYRIDOXAL 5'-PHOSPHATE SYNTHASE SUBUNIT SNO1-RELATED"/>
    <property type="match status" value="1"/>
</dbReference>
<name>A0ABS2N311_9BACI</name>
<evidence type="ECO:0000256" key="7">
    <source>
        <dbReference type="HAMAP-Rule" id="MF_01615"/>
    </source>
</evidence>
<dbReference type="RefSeq" id="WP_204500945.1">
    <property type="nucleotide sequence ID" value="NZ_JAFBDR010000018.1"/>
</dbReference>
<dbReference type="PROSITE" id="PS01236">
    <property type="entry name" value="PDXT_SNO_1"/>
    <property type="match status" value="1"/>
</dbReference>
<evidence type="ECO:0000256" key="6">
    <source>
        <dbReference type="ARBA" id="ARBA00049534"/>
    </source>
</evidence>
<comment type="catalytic activity">
    <reaction evidence="6 7">
        <text>L-glutamine + H2O = L-glutamate + NH4(+)</text>
        <dbReference type="Rhea" id="RHEA:15889"/>
        <dbReference type="ChEBI" id="CHEBI:15377"/>
        <dbReference type="ChEBI" id="CHEBI:28938"/>
        <dbReference type="ChEBI" id="CHEBI:29985"/>
        <dbReference type="ChEBI" id="CHEBI:58359"/>
        <dbReference type="EC" id="3.5.1.2"/>
    </reaction>
</comment>
<keyword evidence="9" id="KW-1185">Reference proteome</keyword>
<dbReference type="GO" id="GO:0036381">
    <property type="term" value="F:pyridoxal 5'-phosphate synthase (glutamine hydrolysing) activity"/>
    <property type="evidence" value="ECO:0007669"/>
    <property type="project" value="UniProtKB-EC"/>
</dbReference>
<sequence>MTKIGVLGLQGAIREHIQSIEASGAEGLTIKRKEQLDEVDGLILPGGESTTMRRLIDKYDFFDALIDFGKQGKPIFGTCAGLILLANDIVGQDHAHLQLMNMKVERNAFGRQKDSFEAKIDISGVADDFEAVFIRAPYIVEVGDNVEILATYRGNVVAAQQGTFLCSAFHPELTNDHRFTNYFVQLVEEVKKTLASS</sequence>
<keyword evidence="3 7" id="KW-0663">Pyridoxal phosphate</keyword>
<keyword evidence="5 7" id="KW-0456">Lyase</keyword>
<feature type="active site" description="Charge relay system" evidence="7">
    <location>
        <position position="170"/>
    </location>
</feature>
<proteinExistence type="inferred from homology"/>
<comment type="caution">
    <text evidence="8">The sequence shown here is derived from an EMBL/GenBank/DDBJ whole genome shotgun (WGS) entry which is preliminary data.</text>
</comment>
<comment type="pathway">
    <text evidence="7">Cofactor biosynthesis; pyridoxal 5'-phosphate biosynthesis.</text>
</comment>
<dbReference type="InterPro" id="IPR029062">
    <property type="entry name" value="Class_I_gatase-like"/>
</dbReference>
<dbReference type="PANTHER" id="PTHR31559">
    <property type="entry name" value="PYRIDOXAL 5'-PHOSPHATE SYNTHASE SUBUNIT SNO"/>
    <property type="match status" value="1"/>
</dbReference>
<evidence type="ECO:0000313" key="9">
    <source>
        <dbReference type="Proteomes" id="UP001296943"/>
    </source>
</evidence>
<reference evidence="8 9" key="1">
    <citation type="submission" date="2021-01" db="EMBL/GenBank/DDBJ databases">
        <title>Genomic Encyclopedia of Type Strains, Phase IV (KMG-IV): sequencing the most valuable type-strain genomes for metagenomic binning, comparative biology and taxonomic classification.</title>
        <authorList>
            <person name="Goeker M."/>
        </authorList>
    </citation>
    <scope>NUCLEOTIDE SEQUENCE [LARGE SCALE GENOMIC DNA]</scope>
    <source>
        <strain evidence="8 9">DSM 23711</strain>
    </source>
</reference>
<comment type="catalytic activity">
    <reaction evidence="7">
        <text>aldehydo-D-ribose 5-phosphate + D-glyceraldehyde 3-phosphate + L-glutamine = pyridoxal 5'-phosphate + L-glutamate + phosphate + 3 H2O + H(+)</text>
        <dbReference type="Rhea" id="RHEA:31507"/>
        <dbReference type="ChEBI" id="CHEBI:15377"/>
        <dbReference type="ChEBI" id="CHEBI:15378"/>
        <dbReference type="ChEBI" id="CHEBI:29985"/>
        <dbReference type="ChEBI" id="CHEBI:43474"/>
        <dbReference type="ChEBI" id="CHEBI:58273"/>
        <dbReference type="ChEBI" id="CHEBI:58359"/>
        <dbReference type="ChEBI" id="CHEBI:59776"/>
        <dbReference type="ChEBI" id="CHEBI:597326"/>
        <dbReference type="EC" id="4.3.3.6"/>
    </reaction>
</comment>
<dbReference type="HAMAP" id="MF_01615">
    <property type="entry name" value="PdxT"/>
    <property type="match status" value="1"/>
</dbReference>
<keyword evidence="4 7" id="KW-0315">Glutamine amidotransferase</keyword>
<evidence type="ECO:0000313" key="8">
    <source>
        <dbReference type="EMBL" id="MBM7572502.1"/>
    </source>
</evidence>
<comment type="similarity">
    <text evidence="1 7">Belongs to the glutaminase PdxT/SNO family.</text>
</comment>
<feature type="binding site" evidence="7">
    <location>
        <position position="106"/>
    </location>
    <ligand>
        <name>L-glutamine</name>
        <dbReference type="ChEBI" id="CHEBI:58359"/>
    </ligand>
</feature>
<dbReference type="NCBIfam" id="TIGR03800">
    <property type="entry name" value="PLP_synth_Pdx2"/>
    <property type="match status" value="1"/>
</dbReference>
<protein>
    <recommendedName>
        <fullName evidence="7">Pyridoxal 5'-phosphate synthase subunit PdxT</fullName>
        <ecNumber evidence="7">4.3.3.6</ecNumber>
    </recommendedName>
    <alternativeName>
        <fullName evidence="7">Pdx2</fullName>
    </alternativeName>
    <alternativeName>
        <fullName evidence="7">Pyridoxal 5'-phosphate synthase glutaminase subunit</fullName>
        <ecNumber evidence="7">3.5.1.2</ecNumber>
    </alternativeName>
</protein>
<dbReference type="PROSITE" id="PS51130">
    <property type="entry name" value="PDXT_SNO_2"/>
    <property type="match status" value="1"/>
</dbReference>
<accession>A0ABS2N311</accession>
<feature type="binding site" evidence="7">
    <location>
        <begin position="134"/>
        <end position="135"/>
    </location>
    <ligand>
        <name>L-glutamine</name>
        <dbReference type="ChEBI" id="CHEBI:58359"/>
    </ligand>
</feature>
<dbReference type="Pfam" id="PF01174">
    <property type="entry name" value="SNO"/>
    <property type="match status" value="1"/>
</dbReference>
<feature type="binding site" evidence="7">
    <location>
        <begin position="47"/>
        <end position="49"/>
    </location>
    <ligand>
        <name>L-glutamine</name>
        <dbReference type="ChEBI" id="CHEBI:58359"/>
    </ligand>
</feature>
<dbReference type="EC" id="3.5.1.2" evidence="7"/>
<dbReference type="EC" id="4.3.3.6" evidence="7"/>
<dbReference type="PROSITE" id="PS51273">
    <property type="entry name" value="GATASE_TYPE_1"/>
    <property type="match status" value="1"/>
</dbReference>
<feature type="active site" description="Charge relay system" evidence="7">
    <location>
        <position position="172"/>
    </location>
</feature>
<keyword evidence="2 7" id="KW-0378">Hydrolase</keyword>
<dbReference type="Proteomes" id="UP001296943">
    <property type="component" value="Unassembled WGS sequence"/>
</dbReference>
<evidence type="ECO:0000256" key="5">
    <source>
        <dbReference type="ARBA" id="ARBA00023239"/>
    </source>
</evidence>